<keyword evidence="4" id="KW-0597">Phosphoprotein</keyword>
<comment type="caution">
    <text evidence="9">The sequence shown here is derived from an EMBL/GenBank/DDBJ whole genome shotgun (WGS) entry which is preliminary data.</text>
</comment>
<dbReference type="InterPro" id="IPR036890">
    <property type="entry name" value="HATPase_C_sf"/>
</dbReference>
<dbReference type="PANTHER" id="PTHR45453">
    <property type="entry name" value="PHOSPHATE REGULON SENSOR PROTEIN PHOR"/>
    <property type="match status" value="1"/>
</dbReference>
<gene>
    <name evidence="9" type="ORF">CUS_7759</name>
</gene>
<evidence type="ECO:0000313" key="10">
    <source>
        <dbReference type="Proteomes" id="UP000004259"/>
    </source>
</evidence>
<evidence type="ECO:0000256" key="7">
    <source>
        <dbReference type="ARBA" id="ARBA00023012"/>
    </source>
</evidence>
<dbReference type="STRING" id="246199.CUS_7759"/>
<reference evidence="9 10" key="1">
    <citation type="submission" date="2011-02" db="EMBL/GenBank/DDBJ databases">
        <authorList>
            <person name="Nelson K.E."/>
            <person name="Sutton G."/>
            <person name="Torralba M."/>
            <person name="Durkin S."/>
            <person name="Harkins D."/>
            <person name="Montgomery R."/>
            <person name="Ziemer C."/>
            <person name="Klaassens E."/>
            <person name="Ocuiv P."/>
            <person name="Morrison M."/>
        </authorList>
    </citation>
    <scope>NUCLEOTIDE SEQUENCE [LARGE SCALE GENOMIC DNA]</scope>
    <source>
        <strain evidence="9 10">8</strain>
    </source>
</reference>
<keyword evidence="7" id="KW-0902">Two-component regulatory system</keyword>
<proteinExistence type="predicted"/>
<evidence type="ECO:0000256" key="2">
    <source>
        <dbReference type="ARBA" id="ARBA00004370"/>
    </source>
</evidence>
<dbReference type="PANTHER" id="PTHR45453:SF1">
    <property type="entry name" value="PHOSPHATE REGULON SENSOR PROTEIN PHOR"/>
    <property type="match status" value="1"/>
</dbReference>
<organism evidence="9 10">
    <name type="scientific">Ruminococcus albus 8</name>
    <dbReference type="NCBI Taxonomy" id="246199"/>
    <lineage>
        <taxon>Bacteria</taxon>
        <taxon>Bacillati</taxon>
        <taxon>Bacillota</taxon>
        <taxon>Clostridia</taxon>
        <taxon>Eubacteriales</taxon>
        <taxon>Oscillospiraceae</taxon>
        <taxon>Ruminococcus</taxon>
    </lineage>
</organism>
<dbReference type="Gene3D" id="3.30.565.10">
    <property type="entry name" value="Histidine kinase-like ATPase, C-terminal domain"/>
    <property type="match status" value="1"/>
</dbReference>
<evidence type="ECO:0000256" key="6">
    <source>
        <dbReference type="ARBA" id="ARBA00022777"/>
    </source>
</evidence>
<dbReference type="GO" id="GO:0004721">
    <property type="term" value="F:phosphoprotein phosphatase activity"/>
    <property type="evidence" value="ECO:0007669"/>
    <property type="project" value="TreeGrafter"/>
</dbReference>
<dbReference type="RefSeq" id="WP_002852240.1">
    <property type="nucleotide sequence ID" value="NZ_ADKM02000122.1"/>
</dbReference>
<dbReference type="EMBL" id="ADKM02000122">
    <property type="protein sequence ID" value="EGC01864.1"/>
    <property type="molecule type" value="Genomic_DNA"/>
</dbReference>
<dbReference type="InterPro" id="IPR050351">
    <property type="entry name" value="BphY/WalK/GraS-like"/>
</dbReference>
<dbReference type="InterPro" id="IPR003594">
    <property type="entry name" value="HATPase_dom"/>
</dbReference>
<feature type="domain" description="Histidine kinase" evidence="8">
    <location>
        <begin position="105"/>
        <end position="324"/>
    </location>
</feature>
<evidence type="ECO:0000256" key="5">
    <source>
        <dbReference type="ARBA" id="ARBA00022679"/>
    </source>
</evidence>
<keyword evidence="6 9" id="KW-0418">Kinase</keyword>
<dbReference type="SUPFAM" id="SSF55874">
    <property type="entry name" value="ATPase domain of HSP90 chaperone/DNA topoisomerase II/histidine kinase"/>
    <property type="match status" value="1"/>
</dbReference>
<comment type="catalytic activity">
    <reaction evidence="1">
        <text>ATP + protein L-histidine = ADP + protein N-phospho-L-histidine.</text>
        <dbReference type="EC" id="2.7.13.3"/>
    </reaction>
</comment>
<dbReference type="Proteomes" id="UP000004259">
    <property type="component" value="Unassembled WGS sequence"/>
</dbReference>
<dbReference type="PROSITE" id="PS50109">
    <property type="entry name" value="HIS_KIN"/>
    <property type="match status" value="1"/>
</dbReference>
<evidence type="ECO:0000256" key="3">
    <source>
        <dbReference type="ARBA" id="ARBA00012438"/>
    </source>
</evidence>
<evidence type="ECO:0000313" key="9">
    <source>
        <dbReference type="EMBL" id="EGC01864.1"/>
    </source>
</evidence>
<protein>
    <recommendedName>
        <fullName evidence="3">histidine kinase</fullName>
        <ecNumber evidence="3">2.7.13.3</ecNumber>
    </recommendedName>
</protein>
<dbReference type="InterPro" id="IPR005467">
    <property type="entry name" value="His_kinase_dom"/>
</dbReference>
<dbReference type="GO" id="GO:0005886">
    <property type="term" value="C:plasma membrane"/>
    <property type="evidence" value="ECO:0007669"/>
    <property type="project" value="TreeGrafter"/>
</dbReference>
<dbReference type="AlphaFoldDB" id="E9SG38"/>
<dbReference type="CDD" id="cd00075">
    <property type="entry name" value="HATPase"/>
    <property type="match status" value="1"/>
</dbReference>
<accession>E9SG38</accession>
<dbReference type="EC" id="2.7.13.3" evidence="3"/>
<evidence type="ECO:0000259" key="8">
    <source>
        <dbReference type="PROSITE" id="PS50109"/>
    </source>
</evidence>
<sequence>MEIIEAVKTLYENNSDKVIYTDSYLKVLWKNSNDLPEFLRTDKIMLSRFEPVAFPIKKSTICRYKDEQYELTLKITPMSENGVTVGYLFHCMTEHEVDRLAMQSTLNDRLRKDLDTIRFRAASITTMLSLNKEEMSEAGELFTKFETTSRDRVLGVLSATANYEELSIYLSENVKAEKKFMSVVLDDLAKRIRCRAEKFGYIFECDIQSMIHAEMNVGRFEAAISNLVINSYMYNSKPEKKCSIELRSDGKKIRLTVTDNGNGIPEEKLKRLKKPMDYFTLDDMNESLGLSIVMLYCQRFGGTYDIESKVGEYTKVTLTFDDLGYEMPREFRQYYPPIIFAMDNTGCILSKCFGYYNDDYYKHT</sequence>
<evidence type="ECO:0000256" key="4">
    <source>
        <dbReference type="ARBA" id="ARBA00022553"/>
    </source>
</evidence>
<evidence type="ECO:0000256" key="1">
    <source>
        <dbReference type="ARBA" id="ARBA00000085"/>
    </source>
</evidence>
<dbReference type="OrthoDB" id="1822107at2"/>
<dbReference type="SMART" id="SM00387">
    <property type="entry name" value="HATPase_c"/>
    <property type="match status" value="1"/>
</dbReference>
<dbReference type="eggNOG" id="COG4191">
    <property type="taxonomic scope" value="Bacteria"/>
</dbReference>
<dbReference type="GO" id="GO:0000155">
    <property type="term" value="F:phosphorelay sensor kinase activity"/>
    <property type="evidence" value="ECO:0007669"/>
    <property type="project" value="TreeGrafter"/>
</dbReference>
<comment type="subcellular location">
    <subcellularLocation>
        <location evidence="2">Membrane</location>
    </subcellularLocation>
</comment>
<dbReference type="Pfam" id="PF02518">
    <property type="entry name" value="HATPase_c"/>
    <property type="match status" value="1"/>
</dbReference>
<dbReference type="GO" id="GO:0016036">
    <property type="term" value="P:cellular response to phosphate starvation"/>
    <property type="evidence" value="ECO:0007669"/>
    <property type="project" value="TreeGrafter"/>
</dbReference>
<keyword evidence="5" id="KW-0808">Transferase</keyword>
<name>E9SG38_RUMAL</name>
<keyword evidence="10" id="KW-1185">Reference proteome</keyword>